<dbReference type="EMBL" id="FOYW01000001">
    <property type="protein sequence ID" value="SFR49155.1"/>
    <property type="molecule type" value="Genomic_DNA"/>
</dbReference>
<evidence type="ECO:0000313" key="10">
    <source>
        <dbReference type="EMBL" id="SFR49155.1"/>
    </source>
</evidence>
<dbReference type="RefSeq" id="WP_092009170.1">
    <property type="nucleotide sequence ID" value="NZ_FOYW01000001.1"/>
</dbReference>
<dbReference type="Pfam" id="PF02545">
    <property type="entry name" value="Maf"/>
    <property type="match status" value="1"/>
</dbReference>
<protein>
    <recommendedName>
        <fullName evidence="8 9">7-methyl-GTP pyrophosphatase</fullName>
        <shortName evidence="9">m(7)GTP pyrophosphatase</shortName>
        <ecNumber evidence="9">3.6.1.-</ecNumber>
    </recommendedName>
</protein>
<dbReference type="InterPro" id="IPR003697">
    <property type="entry name" value="Maf-like"/>
</dbReference>
<comment type="similarity">
    <text evidence="7 9">Belongs to the Maf family. YceF subfamily.</text>
</comment>
<dbReference type="GO" id="GO:0005737">
    <property type="term" value="C:cytoplasm"/>
    <property type="evidence" value="ECO:0007669"/>
    <property type="project" value="UniProtKB-SubCell"/>
</dbReference>
<feature type="active site" description="Proton acceptor" evidence="9">
    <location>
        <position position="72"/>
    </location>
</feature>
<dbReference type="PANTHER" id="PTHR43213:SF10">
    <property type="entry name" value="7-METHYL-GTP PYROPHOSPHATASE"/>
    <property type="match status" value="1"/>
</dbReference>
<evidence type="ECO:0000256" key="5">
    <source>
        <dbReference type="ARBA" id="ARBA00050213"/>
    </source>
</evidence>
<comment type="cofactor">
    <cofactor evidence="9">
        <name>a divalent metal cation</name>
        <dbReference type="ChEBI" id="CHEBI:60240"/>
    </cofactor>
</comment>
<sequence length="201" mass="21861">MPQSPALVLASSSPWRRELLERLELPFEWASPDIDESPTPGETAPELVERLSAAKARALGDRYPAHLIIGSDQVAALANGTILGKPGNHERACEQLAECSGQSVAFFTGLALYDSAGGAVEVRHETFTVRFRTLSWEEIDGYLKREQPYQCAGSFRMEGLGITLFEGFEGRDPNTLVGLPLMALTDLLRARGLNPLTFSAG</sequence>
<accession>A0A1I6H3V1</accession>
<dbReference type="Gene3D" id="3.90.950.10">
    <property type="match status" value="1"/>
</dbReference>
<evidence type="ECO:0000256" key="4">
    <source>
        <dbReference type="ARBA" id="ARBA00023080"/>
    </source>
</evidence>
<dbReference type="OrthoDB" id="9813694at2"/>
<comment type="catalytic activity">
    <reaction evidence="5 9">
        <text>N(7)-methyl-GTP + H2O = N(7)-methyl-GMP + diphosphate + H(+)</text>
        <dbReference type="Rhea" id="RHEA:58744"/>
        <dbReference type="ChEBI" id="CHEBI:15377"/>
        <dbReference type="ChEBI" id="CHEBI:15378"/>
        <dbReference type="ChEBI" id="CHEBI:33019"/>
        <dbReference type="ChEBI" id="CHEBI:58285"/>
        <dbReference type="ChEBI" id="CHEBI:87133"/>
    </reaction>
</comment>
<proteinExistence type="inferred from homology"/>
<dbReference type="STRING" id="650891.SAMN05216203_0849"/>
<dbReference type="InterPro" id="IPR029001">
    <property type="entry name" value="ITPase-like_fam"/>
</dbReference>
<evidence type="ECO:0000256" key="3">
    <source>
        <dbReference type="ARBA" id="ARBA00022801"/>
    </source>
</evidence>
<comment type="subcellular location">
    <subcellularLocation>
        <location evidence="1 9">Cytoplasm</location>
    </subcellularLocation>
</comment>
<reference evidence="10 11" key="1">
    <citation type="submission" date="2016-10" db="EMBL/GenBank/DDBJ databases">
        <authorList>
            <person name="de Groot N.N."/>
        </authorList>
    </citation>
    <scope>NUCLEOTIDE SEQUENCE [LARGE SCALE GENOMIC DNA]</scope>
    <source>
        <strain evidence="10 11">CGMCC 1.9167</strain>
    </source>
</reference>
<dbReference type="PANTHER" id="PTHR43213">
    <property type="entry name" value="BIFUNCTIONAL DTTP/UTP PYROPHOSPHATASE/METHYLTRANSFERASE PROTEIN-RELATED"/>
    <property type="match status" value="1"/>
</dbReference>
<evidence type="ECO:0000256" key="6">
    <source>
        <dbReference type="ARBA" id="ARBA00053369"/>
    </source>
</evidence>
<evidence type="ECO:0000256" key="1">
    <source>
        <dbReference type="ARBA" id="ARBA00004496"/>
    </source>
</evidence>
<dbReference type="Proteomes" id="UP000198644">
    <property type="component" value="Unassembled WGS sequence"/>
</dbReference>
<name>A0A1I6H3V1_9GAMM</name>
<dbReference type="HAMAP" id="MF_00528">
    <property type="entry name" value="Maf"/>
    <property type="match status" value="1"/>
</dbReference>
<evidence type="ECO:0000256" key="9">
    <source>
        <dbReference type="HAMAP-Rule" id="MF_00528"/>
    </source>
</evidence>
<feature type="site" description="Important for substrate specificity" evidence="9">
    <location>
        <position position="73"/>
    </location>
</feature>
<dbReference type="PIRSF" id="PIRSF006305">
    <property type="entry name" value="Maf"/>
    <property type="match status" value="1"/>
</dbReference>
<comment type="function">
    <text evidence="6 9">Nucleoside triphosphate pyrophosphatase that hydrolyzes 7-methyl-GTP (m(7)GTP). May have a dual role in cell division arrest and in preventing the incorporation of modified nucleotides into cellular nucleic acids.</text>
</comment>
<dbReference type="GO" id="GO:0009117">
    <property type="term" value="P:nucleotide metabolic process"/>
    <property type="evidence" value="ECO:0007669"/>
    <property type="project" value="UniProtKB-KW"/>
</dbReference>
<keyword evidence="3 9" id="KW-0378">Hydrolase</keyword>
<comment type="caution">
    <text evidence="9">Lacks conserved residue(s) required for the propagation of feature annotation.</text>
</comment>
<dbReference type="EC" id="3.6.1.-" evidence="9"/>
<organism evidence="10 11">
    <name type="scientific">Marinobacter daqiaonensis</name>
    <dbReference type="NCBI Taxonomy" id="650891"/>
    <lineage>
        <taxon>Bacteria</taxon>
        <taxon>Pseudomonadati</taxon>
        <taxon>Pseudomonadota</taxon>
        <taxon>Gammaproteobacteria</taxon>
        <taxon>Pseudomonadales</taxon>
        <taxon>Marinobacteraceae</taxon>
        <taxon>Marinobacter</taxon>
    </lineage>
</organism>
<evidence type="ECO:0000256" key="2">
    <source>
        <dbReference type="ARBA" id="ARBA00022490"/>
    </source>
</evidence>
<evidence type="ECO:0000313" key="11">
    <source>
        <dbReference type="Proteomes" id="UP000198644"/>
    </source>
</evidence>
<keyword evidence="4 9" id="KW-0546">Nucleotide metabolism</keyword>
<gene>
    <name evidence="10" type="ORF">SAMN05216203_0849</name>
</gene>
<dbReference type="NCBIfam" id="TIGR00172">
    <property type="entry name" value="maf"/>
    <property type="match status" value="1"/>
</dbReference>
<evidence type="ECO:0000256" key="8">
    <source>
        <dbReference type="ARBA" id="ARBA00068163"/>
    </source>
</evidence>
<dbReference type="SUPFAM" id="SSF52972">
    <property type="entry name" value="ITPase-like"/>
    <property type="match status" value="1"/>
</dbReference>
<dbReference type="GO" id="GO:0047429">
    <property type="term" value="F:nucleoside triphosphate diphosphatase activity"/>
    <property type="evidence" value="ECO:0007669"/>
    <property type="project" value="InterPro"/>
</dbReference>
<dbReference type="AlphaFoldDB" id="A0A1I6H3V1"/>
<keyword evidence="2 9" id="KW-0963">Cytoplasm</keyword>
<feature type="site" description="Important for substrate specificity" evidence="9">
    <location>
        <position position="158"/>
    </location>
</feature>
<feature type="site" description="Important for substrate specificity" evidence="9">
    <location>
        <position position="15"/>
    </location>
</feature>
<keyword evidence="11" id="KW-1185">Reference proteome</keyword>
<dbReference type="FunFam" id="3.90.950.10:FF:000005">
    <property type="entry name" value="7-methyl-GTP pyrophosphatase"/>
    <property type="match status" value="1"/>
</dbReference>
<evidence type="ECO:0000256" key="7">
    <source>
        <dbReference type="ARBA" id="ARBA00060749"/>
    </source>
</evidence>
<dbReference type="CDD" id="cd00555">
    <property type="entry name" value="Maf"/>
    <property type="match status" value="1"/>
</dbReference>